<protein>
    <submittedName>
        <fullName evidence="1">Uncharacterized protein</fullName>
    </submittedName>
</protein>
<sequence length="55" mass="6851">DVRKGDRDWRRDCERKEPEERQWEEGHESCEANDWSHDQRPKICLQTRKKEKIAR</sequence>
<name>A0ACC2GE99_DALPE</name>
<reference evidence="1" key="1">
    <citation type="submission" date="2021-05" db="EMBL/GenBank/DDBJ databases">
        <authorList>
            <person name="Pan Q."/>
            <person name="Jouanno E."/>
            <person name="Zahm M."/>
            <person name="Klopp C."/>
            <person name="Cabau C."/>
            <person name="Louis A."/>
            <person name="Berthelot C."/>
            <person name="Parey E."/>
            <person name="Roest Crollius H."/>
            <person name="Montfort J."/>
            <person name="Robinson-Rechavi M."/>
            <person name="Bouchez O."/>
            <person name="Lampietro C."/>
            <person name="Lopez Roques C."/>
            <person name="Donnadieu C."/>
            <person name="Postlethwait J."/>
            <person name="Bobe J."/>
            <person name="Dillon D."/>
            <person name="Chandos A."/>
            <person name="von Hippel F."/>
            <person name="Guiguen Y."/>
        </authorList>
    </citation>
    <scope>NUCLEOTIDE SEQUENCE</scope>
    <source>
        <strain evidence="1">YG-Jan2019</strain>
    </source>
</reference>
<evidence type="ECO:0000313" key="1">
    <source>
        <dbReference type="EMBL" id="KAJ8001872.1"/>
    </source>
</evidence>
<dbReference type="Proteomes" id="UP001157502">
    <property type="component" value="Chromosome 14"/>
</dbReference>
<feature type="non-terminal residue" evidence="1">
    <location>
        <position position="1"/>
    </location>
</feature>
<keyword evidence="2" id="KW-1185">Reference proteome</keyword>
<gene>
    <name evidence="1" type="ORF">DPEC_G00173910</name>
</gene>
<organism evidence="1 2">
    <name type="scientific">Dallia pectoralis</name>
    <name type="common">Alaska blackfish</name>
    <dbReference type="NCBI Taxonomy" id="75939"/>
    <lineage>
        <taxon>Eukaryota</taxon>
        <taxon>Metazoa</taxon>
        <taxon>Chordata</taxon>
        <taxon>Craniata</taxon>
        <taxon>Vertebrata</taxon>
        <taxon>Euteleostomi</taxon>
        <taxon>Actinopterygii</taxon>
        <taxon>Neopterygii</taxon>
        <taxon>Teleostei</taxon>
        <taxon>Protacanthopterygii</taxon>
        <taxon>Esociformes</taxon>
        <taxon>Umbridae</taxon>
        <taxon>Dallia</taxon>
    </lineage>
</organism>
<comment type="caution">
    <text evidence="1">The sequence shown here is derived from an EMBL/GenBank/DDBJ whole genome shotgun (WGS) entry which is preliminary data.</text>
</comment>
<dbReference type="EMBL" id="CM055741">
    <property type="protein sequence ID" value="KAJ8001872.1"/>
    <property type="molecule type" value="Genomic_DNA"/>
</dbReference>
<proteinExistence type="predicted"/>
<accession>A0ACC2GE99</accession>
<evidence type="ECO:0000313" key="2">
    <source>
        <dbReference type="Proteomes" id="UP001157502"/>
    </source>
</evidence>